<feature type="region of interest" description="Disordered" evidence="1">
    <location>
        <begin position="24"/>
        <end position="46"/>
    </location>
</feature>
<comment type="caution">
    <text evidence="3">The sequence shown here is derived from an EMBL/GenBank/DDBJ whole genome shotgun (WGS) entry which is preliminary data.</text>
</comment>
<feature type="signal peptide" evidence="2">
    <location>
        <begin position="1"/>
        <end position="24"/>
    </location>
</feature>
<feature type="chain" id="PRO_5047340410" evidence="2">
    <location>
        <begin position="25"/>
        <end position="46"/>
    </location>
</feature>
<evidence type="ECO:0000256" key="2">
    <source>
        <dbReference type="SAM" id="SignalP"/>
    </source>
</evidence>
<accession>A0ABV3AGZ5</accession>
<dbReference type="EMBL" id="JBFAEG010000025">
    <property type="protein sequence ID" value="MEU5711203.1"/>
    <property type="molecule type" value="Genomic_DNA"/>
</dbReference>
<dbReference type="Proteomes" id="UP001551011">
    <property type="component" value="Unassembled WGS sequence"/>
</dbReference>
<organism evidence="3 4">
    <name type="scientific">Streptomyces flaveolus</name>
    <dbReference type="NCBI Taxonomy" id="67297"/>
    <lineage>
        <taxon>Bacteria</taxon>
        <taxon>Bacillati</taxon>
        <taxon>Actinomycetota</taxon>
        <taxon>Actinomycetes</taxon>
        <taxon>Kitasatosporales</taxon>
        <taxon>Streptomycetaceae</taxon>
        <taxon>Streptomyces</taxon>
    </lineage>
</organism>
<protein>
    <submittedName>
        <fullName evidence="3">Uncharacterized protein</fullName>
    </submittedName>
</protein>
<keyword evidence="2" id="KW-0732">Signal</keyword>
<name>A0ABV3AGZ5_9ACTN</name>
<gene>
    <name evidence="3" type="ORF">AB0H04_30765</name>
</gene>
<feature type="compositionally biased region" description="Polar residues" evidence="1">
    <location>
        <begin position="24"/>
        <end position="38"/>
    </location>
</feature>
<keyword evidence="4" id="KW-1185">Reference proteome</keyword>
<evidence type="ECO:0000313" key="4">
    <source>
        <dbReference type="Proteomes" id="UP001551011"/>
    </source>
</evidence>
<evidence type="ECO:0000256" key="1">
    <source>
        <dbReference type="SAM" id="MobiDB-lite"/>
    </source>
</evidence>
<sequence length="46" mass="4712">MKVLVGGLAALALSLLLSVGHTPAQPSLERSVSTQASAVTEPIDWP</sequence>
<proteinExistence type="predicted"/>
<reference evidence="3 4" key="1">
    <citation type="submission" date="2024-06" db="EMBL/GenBank/DDBJ databases">
        <title>The Natural Products Discovery Center: Release of the First 8490 Sequenced Strains for Exploring Actinobacteria Biosynthetic Diversity.</title>
        <authorList>
            <person name="Kalkreuter E."/>
            <person name="Kautsar S.A."/>
            <person name="Yang D."/>
            <person name="Bader C.D."/>
            <person name="Teijaro C.N."/>
            <person name="Fluegel L."/>
            <person name="Davis C.M."/>
            <person name="Simpson J.R."/>
            <person name="Lauterbach L."/>
            <person name="Steele A.D."/>
            <person name="Gui C."/>
            <person name="Meng S."/>
            <person name="Li G."/>
            <person name="Viehrig K."/>
            <person name="Ye F."/>
            <person name="Su P."/>
            <person name="Kiefer A.F."/>
            <person name="Nichols A."/>
            <person name="Cepeda A.J."/>
            <person name="Yan W."/>
            <person name="Fan B."/>
            <person name="Jiang Y."/>
            <person name="Adhikari A."/>
            <person name="Zheng C.-J."/>
            <person name="Schuster L."/>
            <person name="Cowan T.M."/>
            <person name="Smanski M.J."/>
            <person name="Chevrette M.G."/>
            <person name="De Carvalho L.P.S."/>
            <person name="Shen B."/>
        </authorList>
    </citation>
    <scope>NUCLEOTIDE SEQUENCE [LARGE SCALE GENOMIC DNA]</scope>
    <source>
        <strain evidence="3 4">NPDC020594</strain>
    </source>
</reference>
<evidence type="ECO:0000313" key="3">
    <source>
        <dbReference type="EMBL" id="MEU5711203.1"/>
    </source>
</evidence>
<dbReference type="RefSeq" id="WP_158712546.1">
    <property type="nucleotide sequence ID" value="NZ_JBEXDP010000027.1"/>
</dbReference>